<feature type="region of interest" description="Disordered" evidence="1">
    <location>
        <begin position="1"/>
        <end position="97"/>
    </location>
</feature>
<reference evidence="2" key="1">
    <citation type="journal article" date="2012" name="Nature">
        <title>The oyster genome reveals stress adaptation and complexity of shell formation.</title>
        <authorList>
            <person name="Zhang G."/>
            <person name="Fang X."/>
            <person name="Guo X."/>
            <person name="Li L."/>
            <person name="Luo R."/>
            <person name="Xu F."/>
            <person name="Yang P."/>
            <person name="Zhang L."/>
            <person name="Wang X."/>
            <person name="Qi H."/>
            <person name="Xiong Z."/>
            <person name="Que H."/>
            <person name="Xie Y."/>
            <person name="Holland P.W."/>
            <person name="Paps J."/>
            <person name="Zhu Y."/>
            <person name="Wu F."/>
            <person name="Chen Y."/>
            <person name="Wang J."/>
            <person name="Peng C."/>
            <person name="Meng J."/>
            <person name="Yang L."/>
            <person name="Liu J."/>
            <person name="Wen B."/>
            <person name="Zhang N."/>
            <person name="Huang Z."/>
            <person name="Zhu Q."/>
            <person name="Feng Y."/>
            <person name="Mount A."/>
            <person name="Hedgecock D."/>
            <person name="Xu Z."/>
            <person name="Liu Y."/>
            <person name="Domazet-Loso T."/>
            <person name="Du Y."/>
            <person name="Sun X."/>
            <person name="Zhang S."/>
            <person name="Liu B."/>
            <person name="Cheng P."/>
            <person name="Jiang X."/>
            <person name="Li J."/>
            <person name="Fan D."/>
            <person name="Wang W."/>
            <person name="Fu W."/>
            <person name="Wang T."/>
            <person name="Wang B."/>
            <person name="Zhang J."/>
            <person name="Peng Z."/>
            <person name="Li Y."/>
            <person name="Li N."/>
            <person name="Wang J."/>
            <person name="Chen M."/>
            <person name="He Y."/>
            <person name="Tan F."/>
            <person name="Song X."/>
            <person name="Zheng Q."/>
            <person name="Huang R."/>
            <person name="Yang H."/>
            <person name="Du X."/>
            <person name="Chen L."/>
            <person name="Yang M."/>
            <person name="Gaffney P.M."/>
            <person name="Wang S."/>
            <person name="Luo L."/>
            <person name="She Z."/>
            <person name="Ming Y."/>
            <person name="Huang W."/>
            <person name="Zhang S."/>
            <person name="Huang B."/>
            <person name="Zhang Y."/>
            <person name="Qu T."/>
            <person name="Ni P."/>
            <person name="Miao G."/>
            <person name="Wang J."/>
            <person name="Wang Q."/>
            <person name="Steinberg C.E."/>
            <person name="Wang H."/>
            <person name="Li N."/>
            <person name="Qian L."/>
            <person name="Zhang G."/>
            <person name="Li Y."/>
            <person name="Yang H."/>
            <person name="Liu X."/>
            <person name="Wang J."/>
            <person name="Yin Y."/>
            <person name="Wang J."/>
        </authorList>
    </citation>
    <scope>NUCLEOTIDE SEQUENCE [LARGE SCALE GENOMIC DNA]</scope>
    <source>
        <strain evidence="2">05x7-T-G4-1.051#20</strain>
    </source>
</reference>
<evidence type="ECO:0000256" key="1">
    <source>
        <dbReference type="SAM" id="MobiDB-lite"/>
    </source>
</evidence>
<feature type="compositionally biased region" description="Polar residues" evidence="1">
    <location>
        <begin position="31"/>
        <end position="49"/>
    </location>
</feature>
<protein>
    <submittedName>
        <fullName evidence="2">Uncharacterized protein</fullName>
    </submittedName>
</protein>
<name>K1RMH0_MAGGI</name>
<dbReference type="InParanoid" id="K1RMH0"/>
<organism evidence="2">
    <name type="scientific">Magallana gigas</name>
    <name type="common">Pacific oyster</name>
    <name type="synonym">Crassostrea gigas</name>
    <dbReference type="NCBI Taxonomy" id="29159"/>
    <lineage>
        <taxon>Eukaryota</taxon>
        <taxon>Metazoa</taxon>
        <taxon>Spiralia</taxon>
        <taxon>Lophotrochozoa</taxon>
        <taxon>Mollusca</taxon>
        <taxon>Bivalvia</taxon>
        <taxon>Autobranchia</taxon>
        <taxon>Pteriomorphia</taxon>
        <taxon>Ostreida</taxon>
        <taxon>Ostreoidea</taxon>
        <taxon>Ostreidae</taxon>
        <taxon>Magallana</taxon>
    </lineage>
</organism>
<accession>K1RMH0</accession>
<feature type="compositionally biased region" description="Basic and acidic residues" evidence="1">
    <location>
        <begin position="59"/>
        <end position="70"/>
    </location>
</feature>
<feature type="compositionally biased region" description="Low complexity" evidence="1">
    <location>
        <begin position="71"/>
        <end position="84"/>
    </location>
</feature>
<dbReference type="AlphaFoldDB" id="K1RMH0"/>
<dbReference type="HOGENOM" id="CLU_912903_0_0_1"/>
<dbReference type="Gene3D" id="1.20.1170.10">
    <property type="match status" value="1"/>
</dbReference>
<gene>
    <name evidence="2" type="ORF">CGI_10012529</name>
</gene>
<dbReference type="EMBL" id="JH816466">
    <property type="protein sequence ID" value="EKC35556.1"/>
    <property type="molecule type" value="Genomic_DNA"/>
</dbReference>
<sequence length="305" mass="34796">MSHNGRGRFRPLGQIRVNLKSGGTEKIPKLASTSSVNTKANLEQDNQGILGNALSVPPPKEKEKKEEKVKVQSAKSDSGSSTKSLESEYKKELQEAKAKEKDLLKQIAELKKLIEELQKQIKERDETIASLKSELKTQEENLSGEINKEKAEHEVTKQSLQGARSEIDDLRAQIEQLRKENQEQIDGLKKEVLIDIRFRHMHISLNLERQQQLEELTKELSRIQEECDALRMKLKASKSKGGNCPNCQDMTAKLEKFNASIKDKDLTIKELKSLCARFEKQLTQQDHLLKQWAESKGQKVNYNPK</sequence>
<proteinExistence type="predicted"/>
<evidence type="ECO:0000313" key="2">
    <source>
        <dbReference type="EMBL" id="EKC35556.1"/>
    </source>
</evidence>
<feature type="compositionally biased region" description="Basic and acidic residues" evidence="1">
    <location>
        <begin position="85"/>
        <end position="97"/>
    </location>
</feature>